<organism evidence="1 2">
    <name type="scientific">Tetranychus urticae</name>
    <name type="common">Two-spotted spider mite</name>
    <dbReference type="NCBI Taxonomy" id="32264"/>
    <lineage>
        <taxon>Eukaryota</taxon>
        <taxon>Metazoa</taxon>
        <taxon>Ecdysozoa</taxon>
        <taxon>Arthropoda</taxon>
        <taxon>Chelicerata</taxon>
        <taxon>Arachnida</taxon>
        <taxon>Acari</taxon>
        <taxon>Acariformes</taxon>
        <taxon>Trombidiformes</taxon>
        <taxon>Prostigmata</taxon>
        <taxon>Eleutherengona</taxon>
        <taxon>Raphignathae</taxon>
        <taxon>Tetranychoidea</taxon>
        <taxon>Tetranychidae</taxon>
        <taxon>Tetranychus</taxon>
    </lineage>
</organism>
<dbReference type="AlphaFoldDB" id="T1JUC9"/>
<sequence>MAHLLSAEVDSSVLKIIEAVGSIRRGILDKNQMREAHMRIEALNNSPMWVKPFKLTNFQYDEDLTHCNTLRTSAGRKLFQA</sequence>
<dbReference type="Proteomes" id="UP000015104">
    <property type="component" value="Unassembled WGS sequence"/>
</dbReference>
<reference evidence="1" key="2">
    <citation type="submission" date="2015-06" db="UniProtKB">
        <authorList>
            <consortium name="EnsemblMetazoa"/>
        </authorList>
    </citation>
    <scope>IDENTIFICATION</scope>
</reference>
<accession>T1JUC9</accession>
<proteinExistence type="predicted"/>
<name>T1JUC9_TETUR</name>
<dbReference type="EnsemblMetazoa" id="tetur02g00460.1">
    <property type="protein sequence ID" value="tetur02g00460.1"/>
    <property type="gene ID" value="tetur02g00460"/>
</dbReference>
<evidence type="ECO:0000313" key="1">
    <source>
        <dbReference type="EnsemblMetazoa" id="tetur02g00460.1"/>
    </source>
</evidence>
<protein>
    <submittedName>
        <fullName evidence="1">Uncharacterized protein</fullName>
    </submittedName>
</protein>
<dbReference type="EMBL" id="CAEY01000777">
    <property type="status" value="NOT_ANNOTATED_CDS"/>
    <property type="molecule type" value="Genomic_DNA"/>
</dbReference>
<reference evidence="2" key="1">
    <citation type="submission" date="2011-08" db="EMBL/GenBank/DDBJ databases">
        <authorList>
            <person name="Rombauts S."/>
        </authorList>
    </citation>
    <scope>NUCLEOTIDE SEQUENCE</scope>
    <source>
        <strain evidence="2">London</strain>
    </source>
</reference>
<evidence type="ECO:0000313" key="2">
    <source>
        <dbReference type="Proteomes" id="UP000015104"/>
    </source>
</evidence>
<keyword evidence="2" id="KW-1185">Reference proteome</keyword>
<dbReference type="HOGENOM" id="CLU_2576928_0_0_1"/>